<evidence type="ECO:0000256" key="1">
    <source>
        <dbReference type="ARBA" id="ARBA00009479"/>
    </source>
</evidence>
<evidence type="ECO:0000313" key="4">
    <source>
        <dbReference type="Proteomes" id="UP000230055"/>
    </source>
</evidence>
<dbReference type="InterPro" id="IPR013185">
    <property type="entry name" value="Transl_elong_KOW-like"/>
</dbReference>
<dbReference type="InterPro" id="IPR020599">
    <property type="entry name" value="Transl_elong_fac_P/YeiP"/>
</dbReference>
<dbReference type="PANTHER" id="PTHR30053:SF12">
    <property type="entry name" value="ELONGATION FACTOR P (EF-P) FAMILY PROTEIN"/>
    <property type="match status" value="1"/>
</dbReference>
<dbReference type="GO" id="GO:0003746">
    <property type="term" value="F:translation elongation factor activity"/>
    <property type="evidence" value="ECO:0007669"/>
    <property type="project" value="UniProtKB-KW"/>
</dbReference>
<keyword evidence="3" id="KW-0648">Protein biosynthesis</keyword>
<proteinExistence type="inferred from homology"/>
<dbReference type="PROSITE" id="PS01275">
    <property type="entry name" value="EFP"/>
    <property type="match status" value="1"/>
</dbReference>
<dbReference type="GO" id="GO:0043043">
    <property type="term" value="P:peptide biosynthetic process"/>
    <property type="evidence" value="ECO:0007669"/>
    <property type="project" value="InterPro"/>
</dbReference>
<dbReference type="InterPro" id="IPR014722">
    <property type="entry name" value="Rib_uL2_dom2"/>
</dbReference>
<organism evidence="3 4">
    <name type="scientific">Candidatus Nealsonbacteria bacterium CG_4_10_14_0_8_um_filter_35_10</name>
    <dbReference type="NCBI Taxonomy" id="1974683"/>
    <lineage>
        <taxon>Bacteria</taxon>
        <taxon>Candidatus Nealsoniibacteriota</taxon>
    </lineage>
</organism>
<dbReference type="PIRSF" id="PIRSF005901">
    <property type="entry name" value="EF-P"/>
    <property type="match status" value="1"/>
</dbReference>
<dbReference type="InterPro" id="IPR012340">
    <property type="entry name" value="NA-bd_OB-fold"/>
</dbReference>
<dbReference type="SMART" id="SM00841">
    <property type="entry name" value="Elong-fact-P_C"/>
    <property type="match status" value="1"/>
</dbReference>
<dbReference type="Pfam" id="PF08207">
    <property type="entry name" value="EFP_N"/>
    <property type="match status" value="1"/>
</dbReference>
<dbReference type="NCBIfam" id="NF001810">
    <property type="entry name" value="PRK00529.1"/>
    <property type="match status" value="1"/>
</dbReference>
<dbReference type="FunFam" id="2.40.50.140:FF:000004">
    <property type="entry name" value="Elongation factor P"/>
    <property type="match status" value="1"/>
</dbReference>
<dbReference type="Proteomes" id="UP000230055">
    <property type="component" value="Unassembled WGS sequence"/>
</dbReference>
<evidence type="ECO:0000259" key="2">
    <source>
        <dbReference type="SMART" id="SM00841"/>
    </source>
</evidence>
<name>A0A2M7R8A6_9BACT</name>
<dbReference type="InterPro" id="IPR013852">
    <property type="entry name" value="Transl_elong_P/YeiP_CS"/>
</dbReference>
<dbReference type="Pfam" id="PF09285">
    <property type="entry name" value="Elong-fact-P_C"/>
    <property type="match status" value="1"/>
</dbReference>
<feature type="domain" description="Elongation factor P C-terminal" evidence="2">
    <location>
        <begin position="130"/>
        <end position="185"/>
    </location>
</feature>
<dbReference type="Gene3D" id="2.30.30.30">
    <property type="match status" value="1"/>
</dbReference>
<protein>
    <submittedName>
        <fullName evidence="3">Elongation factor P</fullName>
    </submittedName>
</protein>
<dbReference type="SUPFAM" id="SSF50249">
    <property type="entry name" value="Nucleic acid-binding proteins"/>
    <property type="match status" value="1"/>
</dbReference>
<dbReference type="InterPro" id="IPR015365">
    <property type="entry name" value="Elong-fact-P_C"/>
</dbReference>
<comment type="similarity">
    <text evidence="1">Belongs to the elongation factor P family.</text>
</comment>
<dbReference type="InterPro" id="IPR008991">
    <property type="entry name" value="Translation_prot_SH3-like_sf"/>
</dbReference>
<sequence>MISYSDFKKGVQIIIDGEPYEVLEARPLKMAQRRVVLQTKLRNLITGNLLMRNFQQGDAFEEAEISKFEAKFLYSHQGRYFFSEKDNPSKRFDLTLEQIGEGSKFLKPGQIVQGMIFEEKVINVSLPIKVQLKVIEAPPGVKGERAQPGTKLVTLENGAKISVPLFIKQGDTVEVNTETGEYTKRIE</sequence>
<keyword evidence="3" id="KW-0251">Elongation factor</keyword>
<accession>A0A2M7R8A6</accession>
<dbReference type="SUPFAM" id="SSF50104">
    <property type="entry name" value="Translation proteins SH3-like domain"/>
    <property type="match status" value="1"/>
</dbReference>
<dbReference type="EMBL" id="PFLX01000025">
    <property type="protein sequence ID" value="PIY90905.1"/>
    <property type="molecule type" value="Genomic_DNA"/>
</dbReference>
<dbReference type="CDD" id="cd05794">
    <property type="entry name" value="S1_EF-P_repeat_2"/>
    <property type="match status" value="1"/>
</dbReference>
<dbReference type="Gene3D" id="2.40.50.140">
    <property type="entry name" value="Nucleic acid-binding proteins"/>
    <property type="match status" value="2"/>
</dbReference>
<dbReference type="AlphaFoldDB" id="A0A2M7R8A6"/>
<reference evidence="4" key="1">
    <citation type="submission" date="2017-09" db="EMBL/GenBank/DDBJ databases">
        <title>Depth-based differentiation of microbial function through sediment-hosted aquifers and enrichment of novel symbionts in the deep terrestrial subsurface.</title>
        <authorList>
            <person name="Probst A.J."/>
            <person name="Ladd B."/>
            <person name="Jarett J.K."/>
            <person name="Geller-Mcgrath D.E."/>
            <person name="Sieber C.M.K."/>
            <person name="Emerson J.B."/>
            <person name="Anantharaman K."/>
            <person name="Thomas B.C."/>
            <person name="Malmstrom R."/>
            <person name="Stieglmeier M."/>
            <person name="Klingl A."/>
            <person name="Woyke T."/>
            <person name="Ryan C.M."/>
            <person name="Banfield J.F."/>
        </authorList>
    </citation>
    <scope>NUCLEOTIDE SEQUENCE [LARGE SCALE GENOMIC DNA]</scope>
</reference>
<dbReference type="PANTHER" id="PTHR30053">
    <property type="entry name" value="ELONGATION FACTOR P"/>
    <property type="match status" value="1"/>
</dbReference>
<evidence type="ECO:0000313" key="3">
    <source>
        <dbReference type="EMBL" id="PIY90905.1"/>
    </source>
</evidence>
<comment type="caution">
    <text evidence="3">The sequence shown here is derived from an EMBL/GenBank/DDBJ whole genome shotgun (WGS) entry which is preliminary data.</text>
</comment>
<dbReference type="GO" id="GO:0005829">
    <property type="term" value="C:cytosol"/>
    <property type="evidence" value="ECO:0007669"/>
    <property type="project" value="UniProtKB-ARBA"/>
</dbReference>
<gene>
    <name evidence="3" type="ORF">COY72_00995</name>
</gene>